<keyword evidence="3" id="KW-1003">Cell membrane</keyword>
<protein>
    <submittedName>
        <fullName evidence="9">Biopolymer transport protein ExbD/TolR</fullName>
    </submittedName>
</protein>
<keyword evidence="10" id="KW-1185">Reference proteome</keyword>
<reference evidence="9 10" key="1">
    <citation type="journal article" date="2015" name="Genome Announc.">
        <title>Complete Genome Sequence of the Novel Leech Symbiont Mucinivorans hirudinis M3T.</title>
        <authorList>
            <person name="Nelson M.C."/>
            <person name="Bomar L."/>
            <person name="Graf J."/>
        </authorList>
    </citation>
    <scope>NUCLEOTIDE SEQUENCE [LARGE SCALE GENOMIC DNA]</scope>
    <source>
        <strain evidence="10">M3</strain>
    </source>
</reference>
<evidence type="ECO:0000256" key="3">
    <source>
        <dbReference type="ARBA" id="ARBA00022475"/>
    </source>
</evidence>
<feature type="transmembrane region" description="Helical" evidence="8">
    <location>
        <begin position="21"/>
        <end position="41"/>
    </location>
</feature>
<comment type="similarity">
    <text evidence="2 7">Belongs to the ExbD/TolR family.</text>
</comment>
<dbReference type="KEGG" id="rbc:BN938_2587"/>
<dbReference type="EMBL" id="HG934468">
    <property type="protein sequence ID" value="CDN32657.1"/>
    <property type="molecule type" value="Genomic_DNA"/>
</dbReference>
<dbReference type="STRING" id="1433126.BN938_2587"/>
<evidence type="ECO:0000256" key="6">
    <source>
        <dbReference type="ARBA" id="ARBA00023136"/>
    </source>
</evidence>
<comment type="subcellular location">
    <subcellularLocation>
        <location evidence="1">Cell membrane</location>
        <topology evidence="1">Single-pass membrane protein</topology>
    </subcellularLocation>
    <subcellularLocation>
        <location evidence="7">Cell membrane</location>
        <topology evidence="7">Single-pass type II membrane protein</topology>
    </subcellularLocation>
</comment>
<dbReference type="PANTHER" id="PTHR30558">
    <property type="entry name" value="EXBD MEMBRANE COMPONENT OF PMF-DRIVEN MACROMOLECULE IMPORT SYSTEM"/>
    <property type="match status" value="1"/>
</dbReference>
<dbReference type="HOGENOM" id="CLU_085305_3_4_10"/>
<dbReference type="eggNOG" id="COG0848">
    <property type="taxonomic scope" value="Bacteria"/>
</dbReference>
<dbReference type="Proteomes" id="UP000027616">
    <property type="component" value="Chromosome I"/>
</dbReference>
<dbReference type="InterPro" id="IPR003400">
    <property type="entry name" value="ExbD"/>
</dbReference>
<evidence type="ECO:0000256" key="8">
    <source>
        <dbReference type="SAM" id="Phobius"/>
    </source>
</evidence>
<evidence type="ECO:0000313" key="9">
    <source>
        <dbReference type="EMBL" id="CDN32657.1"/>
    </source>
</evidence>
<dbReference type="GO" id="GO:0015031">
    <property type="term" value="P:protein transport"/>
    <property type="evidence" value="ECO:0007669"/>
    <property type="project" value="UniProtKB-KW"/>
</dbReference>
<organism evidence="9 10">
    <name type="scientific">Mucinivorans hirudinis</name>
    <dbReference type="NCBI Taxonomy" id="1433126"/>
    <lineage>
        <taxon>Bacteria</taxon>
        <taxon>Pseudomonadati</taxon>
        <taxon>Bacteroidota</taxon>
        <taxon>Bacteroidia</taxon>
        <taxon>Bacteroidales</taxon>
        <taxon>Rikenellaceae</taxon>
        <taxon>Mucinivorans</taxon>
    </lineage>
</organism>
<dbReference type="OrthoDB" id="9793581at2"/>
<keyword evidence="5 8" id="KW-1133">Transmembrane helix</keyword>
<dbReference type="Pfam" id="PF02472">
    <property type="entry name" value="ExbD"/>
    <property type="match status" value="1"/>
</dbReference>
<dbReference type="AlphaFoldDB" id="A0A060RAM8"/>
<name>A0A060RAM8_9BACT</name>
<keyword evidence="6 8" id="KW-0472">Membrane</keyword>
<dbReference type="GO" id="GO:0022857">
    <property type="term" value="F:transmembrane transporter activity"/>
    <property type="evidence" value="ECO:0007669"/>
    <property type="project" value="InterPro"/>
</dbReference>
<evidence type="ECO:0000256" key="7">
    <source>
        <dbReference type="RuleBase" id="RU003879"/>
    </source>
</evidence>
<proteinExistence type="inferred from homology"/>
<evidence type="ECO:0000256" key="5">
    <source>
        <dbReference type="ARBA" id="ARBA00022989"/>
    </source>
</evidence>
<dbReference type="GO" id="GO:0005886">
    <property type="term" value="C:plasma membrane"/>
    <property type="evidence" value="ECO:0007669"/>
    <property type="project" value="UniProtKB-SubCell"/>
</dbReference>
<evidence type="ECO:0000256" key="2">
    <source>
        <dbReference type="ARBA" id="ARBA00005811"/>
    </source>
</evidence>
<evidence type="ECO:0000313" key="10">
    <source>
        <dbReference type="Proteomes" id="UP000027616"/>
    </source>
</evidence>
<evidence type="ECO:0000256" key="4">
    <source>
        <dbReference type="ARBA" id="ARBA00022692"/>
    </source>
</evidence>
<evidence type="ECO:0000256" key="1">
    <source>
        <dbReference type="ARBA" id="ARBA00004162"/>
    </source>
</evidence>
<gene>
    <name evidence="9" type="ORF">BN938_2587</name>
</gene>
<keyword evidence="7" id="KW-0813">Transport</keyword>
<keyword evidence="7" id="KW-0653">Protein transport</keyword>
<accession>A0A060RAM8</accession>
<dbReference type="Gene3D" id="3.30.420.270">
    <property type="match status" value="1"/>
</dbReference>
<dbReference type="PANTHER" id="PTHR30558:SF7">
    <property type="entry name" value="TOL-PAL SYSTEM PROTEIN TOLR"/>
    <property type="match status" value="1"/>
</dbReference>
<keyword evidence="4 7" id="KW-0812">Transmembrane</keyword>
<sequence>MAIKRSSKVDMNVGSASMTDLMFLLLIFLMIATTLINNNALQLSLPKSTSPTQDKPATKISITAASQYYIDDKVVEADAIEGILAQKLAGQERPVIFFYADKRTPWEDVMFVLNIGKRNPNYALSAGTIPE</sequence>